<name>A0A1A8WWS9_PLAMA</name>
<gene>
    <name evidence="1" type="ORF">PMALA_049440</name>
</gene>
<sequence length="137" mass="16530">MTIAPDNDDLVDACQAIGRYLIEIKDLYKHDSVKRCKYLNYRINSDKKYNNSRWFQKYNEFSSQTENICIEEIKIIRQDVLDKLKGLYRYYEYFNEYKGKDKDTSGNICNNIKNLYSSYKNNYEECQKKVMTLFVRS</sequence>
<accession>A0A1A8WWS9</accession>
<dbReference type="AlphaFoldDB" id="A0A1A8WWS9"/>
<proteinExistence type="predicted"/>
<dbReference type="EMBL" id="FLQW01003494">
    <property type="protein sequence ID" value="SBS95800.1"/>
    <property type="molecule type" value="Genomic_DNA"/>
</dbReference>
<evidence type="ECO:0000313" key="1">
    <source>
        <dbReference type="EMBL" id="SBS95800.1"/>
    </source>
</evidence>
<dbReference type="Proteomes" id="UP000078597">
    <property type="component" value="Unassembled WGS sequence"/>
</dbReference>
<protein>
    <submittedName>
        <fullName evidence="1">PIR Superfamily Protein</fullName>
    </submittedName>
</protein>
<reference evidence="2" key="1">
    <citation type="submission" date="2016-05" db="EMBL/GenBank/DDBJ databases">
        <authorList>
            <person name="Naeem Raeece"/>
        </authorList>
    </citation>
    <scope>NUCLEOTIDE SEQUENCE [LARGE SCALE GENOMIC DNA]</scope>
</reference>
<organism evidence="1 2">
    <name type="scientific">Plasmodium malariae</name>
    <dbReference type="NCBI Taxonomy" id="5858"/>
    <lineage>
        <taxon>Eukaryota</taxon>
        <taxon>Sar</taxon>
        <taxon>Alveolata</taxon>
        <taxon>Apicomplexa</taxon>
        <taxon>Aconoidasida</taxon>
        <taxon>Haemosporida</taxon>
        <taxon>Plasmodiidae</taxon>
        <taxon>Plasmodium</taxon>
        <taxon>Plasmodium (Plasmodium)</taxon>
    </lineage>
</organism>
<evidence type="ECO:0000313" key="2">
    <source>
        <dbReference type="Proteomes" id="UP000078597"/>
    </source>
</evidence>